<feature type="compositionally biased region" description="Basic and acidic residues" evidence="1">
    <location>
        <begin position="7"/>
        <end position="17"/>
    </location>
</feature>
<protein>
    <submittedName>
        <fullName evidence="2">Uncharacterized protein</fullName>
    </submittedName>
</protein>
<name>A0A0A9EAX8_ARUDO</name>
<evidence type="ECO:0000313" key="2">
    <source>
        <dbReference type="EMBL" id="JAD97924.1"/>
    </source>
</evidence>
<accession>A0A0A9EAX8</accession>
<organism evidence="2">
    <name type="scientific">Arundo donax</name>
    <name type="common">Giant reed</name>
    <name type="synonym">Donax arundinaceus</name>
    <dbReference type="NCBI Taxonomy" id="35708"/>
    <lineage>
        <taxon>Eukaryota</taxon>
        <taxon>Viridiplantae</taxon>
        <taxon>Streptophyta</taxon>
        <taxon>Embryophyta</taxon>
        <taxon>Tracheophyta</taxon>
        <taxon>Spermatophyta</taxon>
        <taxon>Magnoliopsida</taxon>
        <taxon>Liliopsida</taxon>
        <taxon>Poales</taxon>
        <taxon>Poaceae</taxon>
        <taxon>PACMAD clade</taxon>
        <taxon>Arundinoideae</taxon>
        <taxon>Arundineae</taxon>
        <taxon>Arundo</taxon>
    </lineage>
</organism>
<dbReference type="AlphaFoldDB" id="A0A0A9EAX8"/>
<feature type="region of interest" description="Disordered" evidence="1">
    <location>
        <begin position="1"/>
        <end position="39"/>
    </location>
</feature>
<proteinExistence type="predicted"/>
<reference evidence="2" key="2">
    <citation type="journal article" date="2015" name="Data Brief">
        <title>Shoot transcriptome of the giant reed, Arundo donax.</title>
        <authorList>
            <person name="Barrero R.A."/>
            <person name="Guerrero F.D."/>
            <person name="Moolhuijzen P."/>
            <person name="Goolsby J.A."/>
            <person name="Tidwell J."/>
            <person name="Bellgard S.E."/>
            <person name="Bellgard M.I."/>
        </authorList>
    </citation>
    <scope>NUCLEOTIDE SEQUENCE</scope>
    <source>
        <tissue evidence="2">Shoot tissue taken approximately 20 cm above the soil surface</tissue>
    </source>
</reference>
<evidence type="ECO:0000256" key="1">
    <source>
        <dbReference type="SAM" id="MobiDB-lite"/>
    </source>
</evidence>
<sequence>MRVGRGRGVEEKREGGKRGSRSCLSAASWRQGGGGGRSKAWNQETLALISCWNEQLNIFLFTKGDKCTEVGNIQYIRNPLH</sequence>
<dbReference type="EMBL" id="GBRH01199971">
    <property type="protein sequence ID" value="JAD97924.1"/>
    <property type="molecule type" value="Transcribed_RNA"/>
</dbReference>
<reference evidence="2" key="1">
    <citation type="submission" date="2014-09" db="EMBL/GenBank/DDBJ databases">
        <authorList>
            <person name="Magalhaes I.L.F."/>
            <person name="Oliveira U."/>
            <person name="Santos F.R."/>
            <person name="Vidigal T.H.D.A."/>
            <person name="Brescovit A.D."/>
            <person name="Santos A.J."/>
        </authorList>
    </citation>
    <scope>NUCLEOTIDE SEQUENCE</scope>
    <source>
        <tissue evidence="2">Shoot tissue taken approximately 20 cm above the soil surface</tissue>
    </source>
</reference>